<dbReference type="HOGENOM" id="CLU_2389288_0_0_1"/>
<proteinExistence type="predicted"/>
<accession>A0A0D3E1M2</accession>
<dbReference type="Proteomes" id="UP000032141">
    <property type="component" value="Chromosome C9"/>
</dbReference>
<evidence type="ECO:0000313" key="1">
    <source>
        <dbReference type="EnsemblPlants" id="Bo9g014250.1"/>
    </source>
</evidence>
<organism evidence="1 2">
    <name type="scientific">Brassica oleracea var. oleracea</name>
    <dbReference type="NCBI Taxonomy" id="109376"/>
    <lineage>
        <taxon>Eukaryota</taxon>
        <taxon>Viridiplantae</taxon>
        <taxon>Streptophyta</taxon>
        <taxon>Embryophyta</taxon>
        <taxon>Tracheophyta</taxon>
        <taxon>Spermatophyta</taxon>
        <taxon>Magnoliopsida</taxon>
        <taxon>eudicotyledons</taxon>
        <taxon>Gunneridae</taxon>
        <taxon>Pentapetalae</taxon>
        <taxon>rosids</taxon>
        <taxon>malvids</taxon>
        <taxon>Brassicales</taxon>
        <taxon>Brassicaceae</taxon>
        <taxon>Brassiceae</taxon>
        <taxon>Brassica</taxon>
    </lineage>
</organism>
<name>A0A0D3E1M2_BRAOL</name>
<protein>
    <submittedName>
        <fullName evidence="1">Uncharacterized protein</fullName>
    </submittedName>
</protein>
<reference evidence="1 2" key="1">
    <citation type="journal article" date="2014" name="Genome Biol.">
        <title>Transcriptome and methylome profiling reveals relics of genome dominance in the mesopolyploid Brassica oleracea.</title>
        <authorList>
            <person name="Parkin I.A."/>
            <person name="Koh C."/>
            <person name="Tang H."/>
            <person name="Robinson S.J."/>
            <person name="Kagale S."/>
            <person name="Clarke W.E."/>
            <person name="Town C.D."/>
            <person name="Nixon J."/>
            <person name="Krishnakumar V."/>
            <person name="Bidwell S.L."/>
            <person name="Denoeud F."/>
            <person name="Belcram H."/>
            <person name="Links M.G."/>
            <person name="Just J."/>
            <person name="Clarke C."/>
            <person name="Bender T."/>
            <person name="Huebert T."/>
            <person name="Mason A.S."/>
            <person name="Pires J.C."/>
            <person name="Barker G."/>
            <person name="Moore J."/>
            <person name="Walley P.G."/>
            <person name="Manoli S."/>
            <person name="Batley J."/>
            <person name="Edwards D."/>
            <person name="Nelson M.N."/>
            <person name="Wang X."/>
            <person name="Paterson A.H."/>
            <person name="King G."/>
            <person name="Bancroft I."/>
            <person name="Chalhoub B."/>
            <person name="Sharpe A.G."/>
        </authorList>
    </citation>
    <scope>NUCLEOTIDE SEQUENCE</scope>
    <source>
        <strain evidence="1 2">cv. TO1000</strain>
    </source>
</reference>
<dbReference type="Gramene" id="Bo9g014250.1">
    <property type="protein sequence ID" value="Bo9g014250.1"/>
    <property type="gene ID" value="Bo9g014250"/>
</dbReference>
<dbReference type="AlphaFoldDB" id="A0A0D3E1M2"/>
<evidence type="ECO:0000313" key="2">
    <source>
        <dbReference type="Proteomes" id="UP000032141"/>
    </source>
</evidence>
<dbReference type="EnsemblPlants" id="Bo9g014250.1">
    <property type="protein sequence ID" value="Bo9g014250.1"/>
    <property type="gene ID" value="Bo9g014250"/>
</dbReference>
<reference evidence="1" key="2">
    <citation type="submission" date="2015-03" db="UniProtKB">
        <authorList>
            <consortium name="EnsemblPlants"/>
        </authorList>
    </citation>
    <scope>IDENTIFICATION</scope>
</reference>
<sequence length="94" mass="10907">MYLDEVTSADVNKNLVSFIKRPRHVERRGERHKHLLALRSKREVVESSRGGLEAGVGCADVVETVLQEVHFEIRLLLQRFQLIDSHLLQFSSRR</sequence>
<keyword evidence="2" id="KW-1185">Reference proteome</keyword>